<evidence type="ECO:0000313" key="2">
    <source>
        <dbReference type="EMBL" id="JAT69613.1"/>
    </source>
</evidence>
<feature type="region of interest" description="Disordered" evidence="1">
    <location>
        <begin position="587"/>
        <end position="627"/>
    </location>
</feature>
<evidence type="ECO:0000256" key="1">
    <source>
        <dbReference type="SAM" id="MobiDB-lite"/>
    </source>
</evidence>
<dbReference type="AlphaFoldDB" id="A0A1D2A5L0"/>
<dbReference type="Gene3D" id="2.40.10.10">
    <property type="entry name" value="Trypsin-like serine proteases"/>
    <property type="match status" value="2"/>
</dbReference>
<dbReference type="EMBL" id="GDKF01004291">
    <property type="protein sequence ID" value="JAT74331.1"/>
    <property type="molecule type" value="Transcribed_RNA"/>
</dbReference>
<feature type="compositionally biased region" description="Low complexity" evidence="1">
    <location>
        <begin position="604"/>
        <end position="614"/>
    </location>
</feature>
<dbReference type="InterPro" id="IPR009003">
    <property type="entry name" value="Peptidase_S1_PA"/>
</dbReference>
<evidence type="ECO:0008006" key="4">
    <source>
        <dbReference type="Google" id="ProtNLM"/>
    </source>
</evidence>
<accession>A0A1D2A5L0</accession>
<evidence type="ECO:0000313" key="3">
    <source>
        <dbReference type="EMBL" id="JAT74331.1"/>
    </source>
</evidence>
<dbReference type="PANTHER" id="PTHR21004">
    <property type="entry name" value="SERINE PROTEASE-RELATED"/>
    <property type="match status" value="1"/>
</dbReference>
<name>A0A1D2A5L0_AUXPR</name>
<feature type="region of interest" description="Disordered" evidence="1">
    <location>
        <begin position="318"/>
        <end position="342"/>
    </location>
</feature>
<dbReference type="GO" id="GO:0005777">
    <property type="term" value="C:peroxisome"/>
    <property type="evidence" value="ECO:0007669"/>
    <property type="project" value="InterPro"/>
</dbReference>
<dbReference type="EMBL" id="GDKF01009009">
    <property type="protein sequence ID" value="JAT69613.1"/>
    <property type="molecule type" value="Transcribed_RNA"/>
</dbReference>
<sequence length="627" mass="62562">MDSSPCYSLMVEVEGPDPKAVRAGVATPSHTARNGTLAASCSGTVVDGGGIGPVIVCPLTLLLPFLRPASREHPMRVSPADLSAHARIRARLAAPHLPAAGGQPFEARLLAVRGLHAVHAALTRLTAAPCTHAGGWLAGWDSRLGPAAAAAATCTLAVLAPAGEAGAAALEAVSPGAGKGGCGSAPAMQLGAGIFAVGAPFGTVAPAHFQFLLARGMLSGSVPDCSRLPQPVLWLSDLVCLPGLEGSPVHAAAATDAAATPTGPLGVLLGPLAPRSGGGGAVATLLVPMACVLEAVRDLENQGVAGVAGLSAEAGRGTPSFVGPYSPETPSTSKLPASPAPPAAAAAGRSVVAVKARGGWASGVLVSHRGHILTVAHLFADPGGGAGGRGGGEPKPLPTPRAAWVAWAPDPGRPPRWLPARVLHVFRGPMDLAVLQVERGVLPRRAAPAAPAGDAALARAAGRDVVVAGYPTFDPAASGLSGPVLTAGTLSKVVALRGRPAMLLTSASVRSGASGGGLLDRDSGALLGLVTSNARHVLGTTYPHLNFCIPASLLRPTLAALLEERSAGPDWAALDAPDPALSRVWRLGSREAPDKQGLEPPAPRALQELLAEQQGEGGGAGKARPRL</sequence>
<proteinExistence type="predicted"/>
<dbReference type="GO" id="GO:0016485">
    <property type="term" value="P:protein processing"/>
    <property type="evidence" value="ECO:0007669"/>
    <property type="project" value="InterPro"/>
</dbReference>
<gene>
    <name evidence="3" type="ORF">g.10714</name>
    <name evidence="2" type="ORF">g.10716</name>
</gene>
<dbReference type="GO" id="GO:0004252">
    <property type="term" value="F:serine-type endopeptidase activity"/>
    <property type="evidence" value="ECO:0007669"/>
    <property type="project" value="InterPro"/>
</dbReference>
<reference evidence="3" key="1">
    <citation type="submission" date="2015-08" db="EMBL/GenBank/DDBJ databases">
        <authorList>
            <person name="Babu N.S."/>
            <person name="Beckwith C.J."/>
            <person name="Beseler K.G."/>
            <person name="Brison A."/>
            <person name="Carone J.V."/>
            <person name="Caskin T.P."/>
            <person name="Diamond M."/>
            <person name="Durham M.E."/>
            <person name="Foxe J.M."/>
            <person name="Go M."/>
            <person name="Henderson B.A."/>
            <person name="Jones I.B."/>
            <person name="McGettigan J.A."/>
            <person name="Micheletti S.J."/>
            <person name="Nasrallah M.E."/>
            <person name="Ortiz D."/>
            <person name="Piller C.R."/>
            <person name="Privatt S.R."/>
            <person name="Schneider S.L."/>
            <person name="Sharp S."/>
            <person name="Smith T.C."/>
            <person name="Stanton J.D."/>
            <person name="Ullery H.E."/>
            <person name="Wilson R.J."/>
            <person name="Serrano M.G."/>
            <person name="Buck G."/>
            <person name="Lee V."/>
            <person name="Wang Y."/>
            <person name="Carvalho R."/>
            <person name="Voegtly L."/>
            <person name="Shi R."/>
            <person name="Duckworth R."/>
            <person name="Johnson A."/>
            <person name="Loviza R."/>
            <person name="Walstead R."/>
            <person name="Shah Z."/>
            <person name="Kiflezghi M."/>
            <person name="Wade K."/>
            <person name="Ball S.L."/>
            <person name="Bradley K.W."/>
            <person name="Asai D.J."/>
            <person name="Bowman C.A."/>
            <person name="Russell D.A."/>
            <person name="Pope W.H."/>
            <person name="Jacobs-Sera D."/>
            <person name="Hendrix R.W."/>
            <person name="Hatfull G.F."/>
        </authorList>
    </citation>
    <scope>NUCLEOTIDE SEQUENCE</scope>
</reference>
<protein>
    <recommendedName>
        <fullName evidence="4">Glyoxysomal processing protease, glyoxysomal</fullName>
    </recommendedName>
</protein>
<dbReference type="SUPFAM" id="SSF50494">
    <property type="entry name" value="Trypsin-like serine proteases"/>
    <property type="match status" value="1"/>
</dbReference>
<dbReference type="PANTHER" id="PTHR21004:SF0">
    <property type="entry name" value="PEROXISOMAL LEADER PEPTIDE-PROCESSING PROTEASE"/>
    <property type="match status" value="1"/>
</dbReference>
<dbReference type="Pfam" id="PF13365">
    <property type="entry name" value="Trypsin_2"/>
    <property type="match status" value="1"/>
</dbReference>
<dbReference type="InterPro" id="IPR039245">
    <property type="entry name" value="TYSND1/DEG15"/>
</dbReference>
<feature type="compositionally biased region" description="Basic and acidic residues" evidence="1">
    <location>
        <begin position="588"/>
        <end position="597"/>
    </location>
</feature>
<organism evidence="3">
    <name type="scientific">Auxenochlorella protothecoides</name>
    <name type="common">Green microalga</name>
    <name type="synonym">Chlorella protothecoides</name>
    <dbReference type="NCBI Taxonomy" id="3075"/>
    <lineage>
        <taxon>Eukaryota</taxon>
        <taxon>Viridiplantae</taxon>
        <taxon>Chlorophyta</taxon>
        <taxon>core chlorophytes</taxon>
        <taxon>Trebouxiophyceae</taxon>
        <taxon>Chlorellales</taxon>
        <taxon>Chlorellaceae</taxon>
        <taxon>Auxenochlorella</taxon>
    </lineage>
</organism>
<dbReference type="InterPro" id="IPR043504">
    <property type="entry name" value="Peptidase_S1_PA_chymotrypsin"/>
</dbReference>